<dbReference type="Pfam" id="PF20578">
    <property type="entry name" value="aBig_2"/>
    <property type="match status" value="1"/>
</dbReference>
<dbReference type="Pfam" id="PF00395">
    <property type="entry name" value="SLH"/>
    <property type="match status" value="2"/>
</dbReference>
<feature type="domain" description="SLH" evidence="2">
    <location>
        <begin position="1113"/>
        <end position="1170"/>
    </location>
</feature>
<feature type="signal peptide" evidence="1">
    <location>
        <begin position="1"/>
        <end position="17"/>
    </location>
</feature>
<dbReference type="InterPro" id="IPR036116">
    <property type="entry name" value="FN3_sf"/>
</dbReference>
<dbReference type="KEGG" id="plw:D5F53_28120"/>
<dbReference type="InterPro" id="IPR051465">
    <property type="entry name" value="Cell_Envelope_Struct_Comp"/>
</dbReference>
<dbReference type="PROSITE" id="PS51272">
    <property type="entry name" value="SLH"/>
    <property type="match status" value="2"/>
</dbReference>
<dbReference type="PANTHER" id="PTHR43308:SF5">
    <property type="entry name" value="S-LAYER PROTEIN _ PEPTIDOGLYCAN ENDO-BETA-N-ACETYLGLUCOSAMINIDASE"/>
    <property type="match status" value="1"/>
</dbReference>
<keyword evidence="4" id="KW-1185">Reference proteome</keyword>
<dbReference type="PANTHER" id="PTHR43308">
    <property type="entry name" value="OUTER MEMBRANE PROTEIN ALPHA-RELATED"/>
    <property type="match status" value="1"/>
</dbReference>
<dbReference type="Proteomes" id="UP000266552">
    <property type="component" value="Chromosome"/>
</dbReference>
<sequence>MIVATLLIVTNMPMAYALSPVAEVYYNAGTSIYDSSDFESQLNDAIKARLSAQGVNPKYVSIMDASADRTTVTDTTYVHAGYDSWYIDPYGFGVTPPAVETADYNHVQASNGGNTLTFYGYTSPAYKDFMLTQGSPSGKKIITFDMDESKVDYHSMEGGGFLFNTQVESDGKLSGYAIVYVQGAINVYKIDSVDAAALHNETGRALSSVSGVTRIGNYPKGTSTHHSIKIVATDTTLNMWDNGDQIIRKLALPDVYGNEFGPIVSHISHACEIISIFSFDNMKLYSTSSKPLDVAVDNILWGTSPLRYVVNINDDPRGDLDQGSNQSKLTESFNNKGTQYIGVTESTYTDTNDDFIRGLNEGGLHVDSDKSTDDIIQEIANRIADQLVSDYKEAIQAIETAEDKTDIEYHPGDMKNSVKNNLTLKQDDDVTTTWSSDQPSVIAPDGTVKRPVTNQSGTYVTLTATITKDRLTSEKTFTVYVLAADPAPLSSLAVVAGNEQATLKFPALTGATNIVVEQSTDGINFTPISPLETLDAASTSATVTGLTNGETYYFRLNVESGPYDGVSNVVQASPSKSLTTLSADAGNGQVTLTFPALTGATSIVVEQSIDGTTFTAVSPSETLDAASTSATVTGLTNGETYHFRLNVKSGPYAGVSNVVQAPPSEPITTLSAVAGVGQVTLNFPALIGATNIIVEKSTDGTAFTPVSPLESLDAGSTSATVAGLSSRETYYFRLNVESGPHAGLSNVVSIKPNAPPVPAEDPPAGNTNVVQQPASTMKTDVVVSDQANGGKVVQDKITKLVGDSLKVSGKLKSANGQELNLPNIAMNQDGSFTLPKVAPGEYTLSLNVIAPNGEKLAGPAGKLSVDSNGNAKLSVDLVDPYGTILDKVTEQPVAGVKMQLYWADTELNRSKGRVPGTIVHLPELPDFAPNKNHNPQMSSDSGQYGWMVYANGDYYFLGEKNGYVVFDSRTDKREERFGADSYIKDGVIHVGDTIVKFSFSQEPKVKAAGDHRAYMVGYPDGTFQADRGIVRSEMAAILSRLYTSAASSKKVSYSDVSAKHWATNAITTATNNKWMVGFGDNTFKPKKQITRAEFAQILMNLYKWDAAQESTFTDAAGHWAEKAIATAQEQGVLFDFTEETFHPNQPITRLEVVRILNQLLDRKPWDIKVAPKWTDVPENHGYYSDIMEASIPHGFEQLETGIEDWKE</sequence>
<organism evidence="3 4">
    <name type="scientific">Paenibacillus lautus</name>
    <name type="common">Bacillus lautus</name>
    <dbReference type="NCBI Taxonomy" id="1401"/>
    <lineage>
        <taxon>Bacteria</taxon>
        <taxon>Bacillati</taxon>
        <taxon>Bacillota</taxon>
        <taxon>Bacilli</taxon>
        <taxon>Bacillales</taxon>
        <taxon>Paenibacillaceae</taxon>
        <taxon>Paenibacillus</taxon>
    </lineage>
</organism>
<name>A0A385TYA8_PAELA</name>
<dbReference type="SMART" id="SM00060">
    <property type="entry name" value="FN3"/>
    <property type="match status" value="3"/>
</dbReference>
<accession>A0A385TYA8</accession>
<feature type="chain" id="PRO_5017413043" evidence="1">
    <location>
        <begin position="18"/>
        <end position="1207"/>
    </location>
</feature>
<dbReference type="InterPro" id="IPR046780">
    <property type="entry name" value="aBig_2"/>
</dbReference>
<dbReference type="InterPro" id="IPR001119">
    <property type="entry name" value="SLH_dom"/>
</dbReference>
<dbReference type="Gene3D" id="2.60.40.10">
    <property type="entry name" value="Immunoglobulins"/>
    <property type="match status" value="3"/>
</dbReference>
<dbReference type="EMBL" id="CP032412">
    <property type="protein sequence ID" value="AYB47958.1"/>
    <property type="molecule type" value="Genomic_DNA"/>
</dbReference>
<evidence type="ECO:0000259" key="2">
    <source>
        <dbReference type="PROSITE" id="PS51272"/>
    </source>
</evidence>
<reference evidence="3 4" key="1">
    <citation type="submission" date="2018-09" db="EMBL/GenBank/DDBJ databases">
        <title>Genome Sequence of Paenibacillus lautus Strain E7593-69, Azo Dye-Degrading Bacteria, Isolated from Commercial Tattoo Inks.</title>
        <authorList>
            <person name="Nho S.W."/>
            <person name="Kim S.-J."/>
            <person name="Kweon O."/>
            <person name="Cerniglia C.E."/>
        </authorList>
    </citation>
    <scope>NUCLEOTIDE SEQUENCE [LARGE SCALE GENOMIC DNA]</scope>
    <source>
        <strain evidence="3 4">E7593-69</strain>
    </source>
</reference>
<protein>
    <submittedName>
        <fullName evidence="3">S-layer homology domain-containing protein</fullName>
    </submittedName>
</protein>
<feature type="domain" description="SLH" evidence="2">
    <location>
        <begin position="1049"/>
        <end position="1112"/>
    </location>
</feature>
<evidence type="ECO:0000256" key="1">
    <source>
        <dbReference type="SAM" id="SignalP"/>
    </source>
</evidence>
<dbReference type="InterPro" id="IPR013783">
    <property type="entry name" value="Ig-like_fold"/>
</dbReference>
<dbReference type="SUPFAM" id="SSF49265">
    <property type="entry name" value="Fibronectin type III"/>
    <property type="match status" value="1"/>
</dbReference>
<keyword evidence="1" id="KW-0732">Signal</keyword>
<evidence type="ECO:0000313" key="4">
    <source>
        <dbReference type="Proteomes" id="UP000266552"/>
    </source>
</evidence>
<gene>
    <name evidence="3" type="ORF">D5F53_28120</name>
</gene>
<proteinExistence type="predicted"/>
<evidence type="ECO:0000313" key="3">
    <source>
        <dbReference type="EMBL" id="AYB47958.1"/>
    </source>
</evidence>
<dbReference type="InterPro" id="IPR003961">
    <property type="entry name" value="FN3_dom"/>
</dbReference>
<dbReference type="AlphaFoldDB" id="A0A385TYA8"/>